<feature type="compositionally biased region" description="Low complexity" evidence="2">
    <location>
        <begin position="118"/>
        <end position="133"/>
    </location>
</feature>
<feature type="compositionally biased region" description="Pro residues" evidence="2">
    <location>
        <begin position="214"/>
        <end position="223"/>
    </location>
</feature>
<dbReference type="EMBL" id="CP091139">
    <property type="protein sequence ID" value="UUT35671.1"/>
    <property type="molecule type" value="Genomic_DNA"/>
</dbReference>
<evidence type="ECO:0000313" key="4">
    <source>
        <dbReference type="Proteomes" id="UP001054811"/>
    </source>
</evidence>
<accession>A0ABY5NKL2</accession>
<protein>
    <submittedName>
        <fullName evidence="3">Uncharacterized protein</fullName>
    </submittedName>
</protein>
<feature type="region of interest" description="Disordered" evidence="2">
    <location>
        <begin position="194"/>
        <end position="223"/>
    </location>
</feature>
<proteinExistence type="predicted"/>
<reference evidence="3" key="1">
    <citation type="submission" date="2022-01" db="EMBL/GenBank/DDBJ databases">
        <title>Microbacterium eymi and Microbacterium rhizovicinus sp. nov., isolated from the rhizospheric soil of Elymus tsukushiensis, a plant native to the Dokdo Islands, Republic of Korea.</title>
        <authorList>
            <person name="Hwang Y.J."/>
        </authorList>
    </citation>
    <scope>NUCLEOTIDE SEQUENCE</scope>
    <source>
        <strain evidence="3">KUDC0405</strain>
    </source>
</reference>
<evidence type="ECO:0000313" key="3">
    <source>
        <dbReference type="EMBL" id="UUT35671.1"/>
    </source>
</evidence>
<feature type="coiled-coil region" evidence="1">
    <location>
        <begin position="5"/>
        <end position="67"/>
    </location>
</feature>
<dbReference type="Proteomes" id="UP001054811">
    <property type="component" value="Chromosome"/>
</dbReference>
<evidence type="ECO:0000256" key="2">
    <source>
        <dbReference type="SAM" id="MobiDB-lite"/>
    </source>
</evidence>
<keyword evidence="1" id="KW-0175">Coiled coil</keyword>
<dbReference type="RefSeq" id="WP_259612287.1">
    <property type="nucleotide sequence ID" value="NZ_CP091139.2"/>
</dbReference>
<feature type="compositionally biased region" description="Basic residues" evidence="2">
    <location>
        <begin position="136"/>
        <end position="160"/>
    </location>
</feature>
<keyword evidence="4" id="KW-1185">Reference proteome</keyword>
<feature type="region of interest" description="Disordered" evidence="2">
    <location>
        <begin position="105"/>
        <end position="177"/>
    </location>
</feature>
<gene>
    <name evidence="3" type="ORF">L2X98_20650</name>
</gene>
<organism evidence="3 4">
    <name type="scientific">Microbacterium elymi</name>
    <dbReference type="NCBI Taxonomy" id="2909587"/>
    <lineage>
        <taxon>Bacteria</taxon>
        <taxon>Bacillati</taxon>
        <taxon>Actinomycetota</taxon>
        <taxon>Actinomycetes</taxon>
        <taxon>Micrococcales</taxon>
        <taxon>Microbacteriaceae</taxon>
        <taxon>Microbacterium</taxon>
    </lineage>
</organism>
<sequence>MAAAVTAAQAQVEAARADIASAQKRPLATLKGLEAVNAQIDQVVAGARDAQARRRRAEQMLGQTINQAQAQVSAAEDYVTARRGAIGADARTRLAQAGAELVQAQQLQSTDPDQALQARPACRPAGRARPAGGSERRRRFRRSRTRRIRRRRQYARRHAGRDRDQLPAQRRRTPWRLRRRVRRRRGWRRVLRRQLRRRRHPRPARRRSLLNLPSSPPPVPATT</sequence>
<feature type="compositionally biased region" description="Basic residues" evidence="2">
    <location>
        <begin position="194"/>
        <end position="208"/>
    </location>
</feature>
<evidence type="ECO:0000256" key="1">
    <source>
        <dbReference type="SAM" id="Coils"/>
    </source>
</evidence>
<name>A0ABY5NKL2_9MICO</name>